<comment type="caution">
    <text evidence="2">The sequence shown here is derived from an EMBL/GenBank/DDBJ whole genome shotgun (WGS) entry which is preliminary data.</text>
</comment>
<accession>T1CPN3</accession>
<proteinExistence type="predicted"/>
<feature type="domain" description="PLD phosphodiesterase" evidence="1">
    <location>
        <begin position="65"/>
        <end position="95"/>
    </location>
</feature>
<dbReference type="SUPFAM" id="SSF56024">
    <property type="entry name" value="Phospholipase D/nuclease"/>
    <property type="match status" value="1"/>
</dbReference>
<name>T1CPN3_9ZZZZ</name>
<sequence>MLKLIGEAKSLQWATAWATDSKVLDSALNSKKLSMFVLGTHQYFTEPSVLDRCLENPHVRVMQPKGPMFHPKLYVFDLGKRVEVFLGSSNLTNGGLFTNIECGVFLNAEWNNPSIQTFTKHVESLWSKGEKLDADFIASYKANHRRMRDAKEKLGEFVPIKKPQKSARSANDIDPQSMTWKTFVKLVKADTDGFDMRLKVLLQARQIFARGLPFSDLDEIEQKCLAGILKPPKRLGVDWGYFGQMSPYGSYSAIIQNHSKLISKALAQIPLQGRIKRRHYEAYLAAFKMIPGASKTWTGMGTRLLSMKRPDYFVCIDNANRRGLCSYFGSASTTTNLDNYWERIIMPMMLTPWWLAEVPDDDGEQEIWMGRAAMLDAIYYDPIQR</sequence>
<protein>
    <recommendedName>
        <fullName evidence="1">PLD phosphodiesterase domain-containing protein</fullName>
    </recommendedName>
</protein>
<reference evidence="2" key="2">
    <citation type="journal article" date="2014" name="ISME J.">
        <title>Microbial stratification in low pH oxic and suboxic macroscopic growths along an acid mine drainage.</title>
        <authorList>
            <person name="Mendez-Garcia C."/>
            <person name="Mesa V."/>
            <person name="Sprenger R.R."/>
            <person name="Richter M."/>
            <person name="Diez M.S."/>
            <person name="Solano J."/>
            <person name="Bargiela R."/>
            <person name="Golyshina O.V."/>
            <person name="Manteca A."/>
            <person name="Ramos J.L."/>
            <person name="Gallego J.R."/>
            <person name="Llorente I."/>
            <person name="Martins Dos Santos V.A."/>
            <person name="Jensen O.N."/>
            <person name="Pelaez A.I."/>
            <person name="Sanchez J."/>
            <person name="Ferrer M."/>
        </authorList>
    </citation>
    <scope>NUCLEOTIDE SEQUENCE</scope>
</reference>
<evidence type="ECO:0000259" key="1">
    <source>
        <dbReference type="PROSITE" id="PS50035"/>
    </source>
</evidence>
<dbReference type="EMBL" id="AUZX01004367">
    <property type="protein sequence ID" value="EQD71015.1"/>
    <property type="molecule type" value="Genomic_DNA"/>
</dbReference>
<evidence type="ECO:0000313" key="2">
    <source>
        <dbReference type="EMBL" id="EQD71015.1"/>
    </source>
</evidence>
<gene>
    <name evidence="2" type="ORF">B1A_06001</name>
</gene>
<dbReference type="CDD" id="cd09117">
    <property type="entry name" value="PLDc_Bfil_DEXD_like"/>
    <property type="match status" value="1"/>
</dbReference>
<dbReference type="AlphaFoldDB" id="T1CPN3"/>
<dbReference type="PROSITE" id="PS50035">
    <property type="entry name" value="PLD"/>
    <property type="match status" value="1"/>
</dbReference>
<dbReference type="GO" id="GO:0003824">
    <property type="term" value="F:catalytic activity"/>
    <property type="evidence" value="ECO:0007669"/>
    <property type="project" value="InterPro"/>
</dbReference>
<dbReference type="InterPro" id="IPR025202">
    <property type="entry name" value="PLD-like_dom"/>
</dbReference>
<organism evidence="2">
    <name type="scientific">mine drainage metagenome</name>
    <dbReference type="NCBI Taxonomy" id="410659"/>
    <lineage>
        <taxon>unclassified sequences</taxon>
        <taxon>metagenomes</taxon>
        <taxon>ecological metagenomes</taxon>
    </lineage>
</organism>
<dbReference type="Pfam" id="PF13091">
    <property type="entry name" value="PLDc_2"/>
    <property type="match status" value="1"/>
</dbReference>
<dbReference type="InterPro" id="IPR001736">
    <property type="entry name" value="PLipase_D/transphosphatidylase"/>
</dbReference>
<dbReference type="Gene3D" id="3.30.870.10">
    <property type="entry name" value="Endonuclease Chain A"/>
    <property type="match status" value="1"/>
</dbReference>
<reference evidence="2" key="1">
    <citation type="submission" date="2013-08" db="EMBL/GenBank/DDBJ databases">
        <authorList>
            <person name="Mendez C."/>
            <person name="Richter M."/>
            <person name="Ferrer M."/>
            <person name="Sanchez J."/>
        </authorList>
    </citation>
    <scope>NUCLEOTIDE SEQUENCE</scope>
</reference>